<evidence type="ECO:0000256" key="5">
    <source>
        <dbReference type="ARBA" id="ARBA00023136"/>
    </source>
</evidence>
<organism evidence="7 8">
    <name type="scientific">Marine Group III euryarchaeote CG-Epi4</name>
    <dbReference type="NCBI Taxonomy" id="1888998"/>
    <lineage>
        <taxon>Archaea</taxon>
        <taxon>Methanobacteriati</taxon>
        <taxon>Thermoplasmatota</taxon>
        <taxon>Thermoplasmata</taxon>
        <taxon>Candidatus Thermoprofundales</taxon>
    </lineage>
</organism>
<evidence type="ECO:0000313" key="8">
    <source>
        <dbReference type="Proteomes" id="UP000183375"/>
    </source>
</evidence>
<feature type="transmembrane region" description="Helical" evidence="6">
    <location>
        <begin position="179"/>
        <end position="196"/>
    </location>
</feature>
<accession>A0A1J5TX25</accession>
<evidence type="ECO:0000313" key="7">
    <source>
        <dbReference type="EMBL" id="OIR20824.1"/>
    </source>
</evidence>
<dbReference type="GO" id="GO:0033228">
    <property type="term" value="P:cysteine export across plasma membrane"/>
    <property type="evidence" value="ECO:0007669"/>
    <property type="project" value="TreeGrafter"/>
</dbReference>
<dbReference type="InterPro" id="IPR001123">
    <property type="entry name" value="LeuE-type"/>
</dbReference>
<feature type="transmembrane region" description="Helical" evidence="6">
    <location>
        <begin position="145"/>
        <end position="167"/>
    </location>
</feature>
<protein>
    <recommendedName>
        <fullName evidence="9">Lysine transporter LysE</fullName>
    </recommendedName>
</protein>
<keyword evidence="4 6" id="KW-1133">Transmembrane helix</keyword>
<dbReference type="AlphaFoldDB" id="A0A1J5TX25"/>
<comment type="caution">
    <text evidence="7">The sequence shown here is derived from an EMBL/GenBank/DDBJ whole genome shotgun (WGS) entry which is preliminary data.</text>
</comment>
<sequence length="197" mass="21640">MNISLLIAALVFLIPMYITPGPNNILCAVHGSQHGFRATIPLISGFVIGWFVMGLFVAFTIDFLEQNTGLLTYLTMIGASYMIYLSYKIATSKPLDEGPSESQRLTPLTGAMLQFVNGKAWIHDIVLLGSFGTIFGTGILAKMILIIFSIILCLPFVALWAGFGTFLRNFFTAPESSLMLNRVMGFSLFIVAVWLLV</sequence>
<keyword evidence="5 6" id="KW-0472">Membrane</keyword>
<evidence type="ECO:0000256" key="3">
    <source>
        <dbReference type="ARBA" id="ARBA00022692"/>
    </source>
</evidence>
<dbReference type="GO" id="GO:0005886">
    <property type="term" value="C:plasma membrane"/>
    <property type="evidence" value="ECO:0007669"/>
    <property type="project" value="UniProtKB-SubCell"/>
</dbReference>
<dbReference type="Pfam" id="PF01810">
    <property type="entry name" value="LysE"/>
    <property type="match status" value="1"/>
</dbReference>
<feature type="transmembrane region" description="Helical" evidence="6">
    <location>
        <begin position="70"/>
        <end position="87"/>
    </location>
</feature>
<feature type="transmembrane region" description="Helical" evidence="6">
    <location>
        <begin position="120"/>
        <end position="140"/>
    </location>
</feature>
<evidence type="ECO:0008006" key="9">
    <source>
        <dbReference type="Google" id="ProtNLM"/>
    </source>
</evidence>
<evidence type="ECO:0000256" key="4">
    <source>
        <dbReference type="ARBA" id="ARBA00022989"/>
    </source>
</evidence>
<reference evidence="7 8" key="1">
    <citation type="submission" date="2016-08" db="EMBL/GenBank/DDBJ databases">
        <title>New Insights into Marine Group III Euryarchaeota, from dark to light.</title>
        <authorList>
            <person name="Haro-Moreno J.M."/>
            <person name="Rodriguez-Valera F."/>
            <person name="Lopez-Garcia P."/>
            <person name="Moreira D."/>
            <person name="Martin-Cuadrado A.B."/>
        </authorList>
    </citation>
    <scope>NUCLEOTIDE SEQUENCE [LARGE SCALE GENOMIC DNA]</scope>
    <source>
        <strain evidence="7">CG-Epi4</strain>
    </source>
</reference>
<evidence type="ECO:0000256" key="6">
    <source>
        <dbReference type="SAM" id="Phobius"/>
    </source>
</evidence>
<keyword evidence="3 6" id="KW-0812">Transmembrane</keyword>
<keyword evidence="2" id="KW-1003">Cell membrane</keyword>
<dbReference type="EMBL" id="MIYX01000018">
    <property type="protein sequence ID" value="OIR20824.1"/>
    <property type="molecule type" value="Genomic_DNA"/>
</dbReference>
<proteinExistence type="predicted"/>
<evidence type="ECO:0000256" key="1">
    <source>
        <dbReference type="ARBA" id="ARBA00004651"/>
    </source>
</evidence>
<dbReference type="GO" id="GO:0015171">
    <property type="term" value="F:amino acid transmembrane transporter activity"/>
    <property type="evidence" value="ECO:0007669"/>
    <property type="project" value="TreeGrafter"/>
</dbReference>
<gene>
    <name evidence="7" type="ORF">BEU01_00930</name>
</gene>
<comment type="subcellular location">
    <subcellularLocation>
        <location evidence="1">Cell membrane</location>
        <topology evidence="1">Multi-pass membrane protein</topology>
    </subcellularLocation>
</comment>
<feature type="transmembrane region" description="Helical" evidence="6">
    <location>
        <begin position="43"/>
        <end position="63"/>
    </location>
</feature>
<dbReference type="Proteomes" id="UP000183375">
    <property type="component" value="Unassembled WGS sequence"/>
</dbReference>
<dbReference type="PANTHER" id="PTHR30086:SF20">
    <property type="entry name" value="ARGININE EXPORTER PROTEIN ARGO-RELATED"/>
    <property type="match status" value="1"/>
</dbReference>
<dbReference type="PANTHER" id="PTHR30086">
    <property type="entry name" value="ARGININE EXPORTER PROTEIN ARGO"/>
    <property type="match status" value="1"/>
</dbReference>
<name>A0A1J5TX25_9ARCH</name>
<evidence type="ECO:0000256" key="2">
    <source>
        <dbReference type="ARBA" id="ARBA00022475"/>
    </source>
</evidence>